<dbReference type="Proteomes" id="UP001152799">
    <property type="component" value="Chromosome 9"/>
</dbReference>
<protein>
    <recommendedName>
        <fullName evidence="11">Prominin-like protein</fullName>
    </recommendedName>
</protein>
<evidence type="ECO:0000256" key="3">
    <source>
        <dbReference type="ARBA" id="ARBA00022692"/>
    </source>
</evidence>
<dbReference type="AlphaFoldDB" id="A0A9P0DJP3"/>
<evidence type="ECO:0000256" key="1">
    <source>
        <dbReference type="ARBA" id="ARBA00004141"/>
    </source>
</evidence>
<keyword evidence="6" id="KW-0325">Glycoprotein</keyword>
<feature type="region of interest" description="Disordered" evidence="7">
    <location>
        <begin position="864"/>
        <end position="914"/>
    </location>
</feature>
<feature type="transmembrane region" description="Helical" evidence="8">
    <location>
        <begin position="504"/>
        <end position="532"/>
    </location>
</feature>
<keyword evidence="10" id="KW-1185">Reference proteome</keyword>
<feature type="transmembrane region" description="Helical" evidence="8">
    <location>
        <begin position="12"/>
        <end position="30"/>
    </location>
</feature>
<comment type="subcellular location">
    <subcellularLocation>
        <location evidence="1">Membrane</location>
        <topology evidence="1">Multi-pass membrane protein</topology>
    </subcellularLocation>
</comment>
<sequence>MEGRGWKKRQSVNLVSLLVTCLFLFLAVQFSDGGVTFATKIKKITENLDIAVLTLNDNVTYTDYEDKSTYNSSAEFRAAGMAGLYNLTNMFIDWISPKDILMSGVVSLNRNNQIEVQNPEIPELFKYYAALVSILLFLVLCVVLFPLCGLCFCCCRCCGNCGGKPQPSDKNKDTCKKVVHATLLIICGTGLLFCIVCAFGSNQQLHDGLETFPKNMHYSVKDTKTFMDTTNAEIHNLLQKNYHEFSDAFVNVIENGSVIAMEQLKEYVNATTVSKIYEFANQLPEVRETMTSLKTGTNRLRVYASQLNDAIRKVKKDLISTLNSCSSYIDGCHKLQDKVQKLQTSIDFNAYLDRYFPRVPDVSSAIESFDQINIEKVQADAQQGNQSLYQVQKQINDSLTDTLSAARQQITNTATIINEKLASLSDTLEHVKTQIDDNASPAIDTTQDYINRYGKYQYYIGLTISCILLLVTVCIVFGLICGICGKRPDGYSDNCCNKGAGGQFLICAVMIMFLFGFLISIFTLVSFIAGVISEKALCDTLRNPNPSESNIMSIIDSLNLNLAVDVKPSTMLNNCYQNKSIYQTFNLASQFNLEEIKANFNIAEKLDNLNIDNVIPEGFNLLGDNNAFEELLQINPEIDVFKFKEELQTNFTNYSLDEITSGLTSIINQINGDDTNSQALRSQLQLSLLHITTYNEKLVIPMKDLALAIMDTADNLNEQLKMNHSSFPEAIRSLLIDLREAQDALVNNGPTQLSKTAEYFRNVILNIVNGYMDRISDQAENKIGHCGPLNLVIHASIASTCDKVLLPWNGFWFSLFCTIVLYIVTIIIAIKLANLYRKHKPGYDQYVETEYLYDAYADRGDNIPLNSRGGKRGKKKGKKSKRHDERSNVGREVAREYAAGSHPPDGRYADMAPNYRSHVNNPYARDVNGNTMKTRF</sequence>
<dbReference type="GO" id="GO:0016020">
    <property type="term" value="C:membrane"/>
    <property type="evidence" value="ECO:0007669"/>
    <property type="project" value="UniProtKB-SubCell"/>
</dbReference>
<feature type="compositionally biased region" description="Basic and acidic residues" evidence="7">
    <location>
        <begin position="882"/>
        <end position="895"/>
    </location>
</feature>
<evidence type="ECO:0000256" key="7">
    <source>
        <dbReference type="SAM" id="MobiDB-lite"/>
    </source>
</evidence>
<dbReference type="OrthoDB" id="6229420at2759"/>
<reference evidence="9" key="1">
    <citation type="submission" date="2022-01" db="EMBL/GenBank/DDBJ databases">
        <authorList>
            <person name="King R."/>
        </authorList>
    </citation>
    <scope>NUCLEOTIDE SEQUENCE</scope>
</reference>
<organism evidence="9 10">
    <name type="scientific">Ceutorhynchus assimilis</name>
    <name type="common">cabbage seed weevil</name>
    <dbReference type="NCBI Taxonomy" id="467358"/>
    <lineage>
        <taxon>Eukaryota</taxon>
        <taxon>Metazoa</taxon>
        <taxon>Ecdysozoa</taxon>
        <taxon>Arthropoda</taxon>
        <taxon>Hexapoda</taxon>
        <taxon>Insecta</taxon>
        <taxon>Pterygota</taxon>
        <taxon>Neoptera</taxon>
        <taxon>Endopterygota</taxon>
        <taxon>Coleoptera</taxon>
        <taxon>Polyphaga</taxon>
        <taxon>Cucujiformia</taxon>
        <taxon>Curculionidae</taxon>
        <taxon>Ceutorhynchinae</taxon>
        <taxon>Ceutorhynchus</taxon>
    </lineage>
</organism>
<evidence type="ECO:0000313" key="9">
    <source>
        <dbReference type="EMBL" id="CAH1135700.1"/>
    </source>
</evidence>
<feature type="compositionally biased region" description="Basic residues" evidence="7">
    <location>
        <begin position="869"/>
        <end position="881"/>
    </location>
</feature>
<accession>A0A9P0DJP3</accession>
<dbReference type="PANTHER" id="PTHR22730:SF1">
    <property type="entry name" value="PROMININ-LIKE PROTEIN"/>
    <property type="match status" value="1"/>
</dbReference>
<feature type="transmembrane region" description="Helical" evidence="8">
    <location>
        <begin position="458"/>
        <end position="483"/>
    </location>
</feature>
<feature type="transmembrane region" description="Helical" evidence="8">
    <location>
        <begin position="178"/>
        <end position="201"/>
    </location>
</feature>
<evidence type="ECO:0008006" key="11">
    <source>
        <dbReference type="Google" id="ProtNLM"/>
    </source>
</evidence>
<comment type="similarity">
    <text evidence="2">Belongs to the prominin family.</text>
</comment>
<evidence type="ECO:0000256" key="4">
    <source>
        <dbReference type="ARBA" id="ARBA00022989"/>
    </source>
</evidence>
<evidence type="ECO:0000256" key="8">
    <source>
        <dbReference type="SAM" id="Phobius"/>
    </source>
</evidence>
<evidence type="ECO:0000256" key="2">
    <source>
        <dbReference type="ARBA" id="ARBA00006058"/>
    </source>
</evidence>
<feature type="transmembrane region" description="Helical" evidence="8">
    <location>
        <begin position="811"/>
        <end position="830"/>
    </location>
</feature>
<dbReference type="EMBL" id="OU892285">
    <property type="protein sequence ID" value="CAH1135700.1"/>
    <property type="molecule type" value="Genomic_DNA"/>
</dbReference>
<feature type="transmembrane region" description="Helical" evidence="8">
    <location>
        <begin position="127"/>
        <end position="157"/>
    </location>
</feature>
<keyword evidence="5 8" id="KW-0472">Membrane</keyword>
<dbReference type="Pfam" id="PF05478">
    <property type="entry name" value="Prominin"/>
    <property type="match status" value="1"/>
</dbReference>
<evidence type="ECO:0000313" key="10">
    <source>
        <dbReference type="Proteomes" id="UP001152799"/>
    </source>
</evidence>
<evidence type="ECO:0000256" key="5">
    <source>
        <dbReference type="ARBA" id="ARBA00023136"/>
    </source>
</evidence>
<name>A0A9P0DJP3_9CUCU</name>
<dbReference type="PANTHER" id="PTHR22730">
    <property type="entry name" value="PROMININ PROM PROTEIN"/>
    <property type="match status" value="1"/>
</dbReference>
<proteinExistence type="inferred from homology"/>
<dbReference type="InterPro" id="IPR008795">
    <property type="entry name" value="Prominin"/>
</dbReference>
<keyword evidence="4 8" id="KW-1133">Transmembrane helix</keyword>
<keyword evidence="3 8" id="KW-0812">Transmembrane</keyword>
<evidence type="ECO:0000256" key="6">
    <source>
        <dbReference type="ARBA" id="ARBA00023180"/>
    </source>
</evidence>
<gene>
    <name evidence="9" type="ORF">CEUTPL_LOCUS14051</name>
</gene>